<protein>
    <submittedName>
        <fullName evidence="2">Uncharacterized protein</fullName>
    </submittedName>
</protein>
<comment type="caution">
    <text evidence="2">The sequence shown here is derived from an EMBL/GenBank/DDBJ whole genome shotgun (WGS) entry which is preliminary data.</text>
</comment>
<dbReference type="Proteomes" id="UP001151699">
    <property type="component" value="Chromosome C"/>
</dbReference>
<dbReference type="AlphaFoldDB" id="A0A9Q0RXC8"/>
<gene>
    <name evidence="2" type="ORF">Bhyg_14354</name>
</gene>
<evidence type="ECO:0000313" key="3">
    <source>
        <dbReference type="Proteomes" id="UP001151699"/>
    </source>
</evidence>
<accession>A0A9Q0RXC8</accession>
<evidence type="ECO:0000313" key="2">
    <source>
        <dbReference type="EMBL" id="KAJ6635768.1"/>
    </source>
</evidence>
<feature type="compositionally biased region" description="Polar residues" evidence="1">
    <location>
        <begin position="84"/>
        <end position="97"/>
    </location>
</feature>
<dbReference type="EMBL" id="WJQU01000004">
    <property type="protein sequence ID" value="KAJ6635768.1"/>
    <property type="molecule type" value="Genomic_DNA"/>
</dbReference>
<proteinExistence type="predicted"/>
<evidence type="ECO:0000256" key="1">
    <source>
        <dbReference type="SAM" id="MobiDB-lite"/>
    </source>
</evidence>
<keyword evidence="3" id="KW-1185">Reference proteome</keyword>
<feature type="region of interest" description="Disordered" evidence="1">
    <location>
        <begin position="77"/>
        <end position="97"/>
    </location>
</feature>
<reference evidence="2" key="1">
    <citation type="submission" date="2022-07" db="EMBL/GenBank/DDBJ databases">
        <authorList>
            <person name="Trinca V."/>
            <person name="Uliana J.V.C."/>
            <person name="Torres T.T."/>
            <person name="Ward R.J."/>
            <person name="Monesi N."/>
        </authorList>
    </citation>
    <scope>NUCLEOTIDE SEQUENCE</scope>
    <source>
        <strain evidence="2">HSMRA1968</strain>
        <tissue evidence="2">Whole embryos</tissue>
    </source>
</reference>
<name>A0A9Q0RXC8_9DIPT</name>
<sequence>MDLQTLTSSVTDLTNNLLTLSAEKCPDEFLTALNNLMDITKKLLIRFESSSSAIDQNSSGSLSSDIKLYISESSIMEVDDSDSEPSSNISTKSSPLNKGTIEFREPCVELNRLTQEELIAFFEKNPCRVLLRQVDVTGMTSNSVPKQEKIEKKEKSAMLKLKRRVEKKSHGKRLK</sequence>
<organism evidence="2 3">
    <name type="scientific">Pseudolycoriella hygida</name>
    <dbReference type="NCBI Taxonomy" id="35572"/>
    <lineage>
        <taxon>Eukaryota</taxon>
        <taxon>Metazoa</taxon>
        <taxon>Ecdysozoa</taxon>
        <taxon>Arthropoda</taxon>
        <taxon>Hexapoda</taxon>
        <taxon>Insecta</taxon>
        <taxon>Pterygota</taxon>
        <taxon>Neoptera</taxon>
        <taxon>Endopterygota</taxon>
        <taxon>Diptera</taxon>
        <taxon>Nematocera</taxon>
        <taxon>Sciaroidea</taxon>
        <taxon>Sciaridae</taxon>
        <taxon>Pseudolycoriella</taxon>
    </lineage>
</organism>